<evidence type="ECO:0000256" key="1">
    <source>
        <dbReference type="ARBA" id="ARBA00022884"/>
    </source>
</evidence>
<evidence type="ECO:0000313" key="5">
    <source>
        <dbReference type="Proteomes" id="UP000186341"/>
    </source>
</evidence>
<evidence type="ECO:0000313" key="4">
    <source>
        <dbReference type="EMBL" id="OLU40944.1"/>
    </source>
</evidence>
<dbReference type="Gene3D" id="3.30.110.60">
    <property type="entry name" value="YhbY-like"/>
    <property type="match status" value="1"/>
</dbReference>
<dbReference type="PANTHER" id="PTHR40065:SF3">
    <property type="entry name" value="RNA-BINDING PROTEIN YHBY"/>
    <property type="match status" value="1"/>
</dbReference>
<feature type="domain" description="CRM" evidence="3">
    <location>
        <begin position="1"/>
        <end position="94"/>
    </location>
</feature>
<dbReference type="Proteomes" id="UP000186341">
    <property type="component" value="Unassembled WGS sequence"/>
</dbReference>
<dbReference type="PANTHER" id="PTHR40065">
    <property type="entry name" value="RNA-BINDING PROTEIN YHBY"/>
    <property type="match status" value="1"/>
</dbReference>
<organism evidence="4 5">
    <name type="scientific">Ileibacterium valens</name>
    <dbReference type="NCBI Taxonomy" id="1862668"/>
    <lineage>
        <taxon>Bacteria</taxon>
        <taxon>Bacillati</taxon>
        <taxon>Bacillota</taxon>
        <taxon>Erysipelotrichia</taxon>
        <taxon>Erysipelotrichales</taxon>
        <taxon>Erysipelotrichaceae</taxon>
        <taxon>Ileibacterium</taxon>
    </lineage>
</organism>
<evidence type="ECO:0000259" key="3">
    <source>
        <dbReference type="PROSITE" id="PS51295"/>
    </source>
</evidence>
<evidence type="ECO:0000256" key="2">
    <source>
        <dbReference type="PROSITE-ProRule" id="PRU00626"/>
    </source>
</evidence>
<dbReference type="AlphaFoldDB" id="A0A1U7NH90"/>
<gene>
    <name evidence="4" type="ORF">BO222_04105</name>
</gene>
<dbReference type="RefSeq" id="WP_075818619.1">
    <property type="nucleotide sequence ID" value="NZ_CAJUTZ010000029.1"/>
</dbReference>
<sequence>MLSQDEKKKLRTIGHSLSSMMQIGKGSLSPNMITSLKNDLEAHELVKVTILKTADIEPREAAIELAAATGSEVVQIIGRTFLLYRQSKENKLGL</sequence>
<proteinExistence type="predicted"/>
<dbReference type="InterPro" id="IPR035920">
    <property type="entry name" value="YhbY-like_sf"/>
</dbReference>
<dbReference type="InterPro" id="IPR051925">
    <property type="entry name" value="RNA-binding_domain"/>
</dbReference>
<dbReference type="SUPFAM" id="SSF75471">
    <property type="entry name" value="YhbY-like"/>
    <property type="match status" value="1"/>
</dbReference>
<keyword evidence="5" id="KW-1185">Reference proteome</keyword>
<dbReference type="OrthoDB" id="9797519at2"/>
<name>A0A1U7NH90_9FIRM</name>
<dbReference type="SMART" id="SM01103">
    <property type="entry name" value="CRS1_YhbY"/>
    <property type="match status" value="1"/>
</dbReference>
<protein>
    <submittedName>
        <fullName evidence="4">RNA-binding protein</fullName>
    </submittedName>
</protein>
<comment type="caution">
    <text evidence="4">The sequence shown here is derived from an EMBL/GenBank/DDBJ whole genome shotgun (WGS) entry which is preliminary data.</text>
</comment>
<dbReference type="GeneID" id="82202398"/>
<accession>A0A1U7NH90</accession>
<dbReference type="Pfam" id="PF01985">
    <property type="entry name" value="CRS1_YhbY"/>
    <property type="match status" value="1"/>
</dbReference>
<dbReference type="PROSITE" id="PS51295">
    <property type="entry name" value="CRM"/>
    <property type="match status" value="1"/>
</dbReference>
<dbReference type="InterPro" id="IPR001890">
    <property type="entry name" value="RNA-binding_CRM"/>
</dbReference>
<dbReference type="GO" id="GO:0003723">
    <property type="term" value="F:RNA binding"/>
    <property type="evidence" value="ECO:0007669"/>
    <property type="project" value="UniProtKB-UniRule"/>
</dbReference>
<dbReference type="EMBL" id="MPJW01000094">
    <property type="protein sequence ID" value="OLU40944.1"/>
    <property type="molecule type" value="Genomic_DNA"/>
</dbReference>
<keyword evidence="1 2" id="KW-0694">RNA-binding</keyword>
<reference evidence="4 5" key="1">
    <citation type="submission" date="2016-11" db="EMBL/GenBank/DDBJ databases">
        <title>Description of two novel members of the family Erysipelotrichaceae: Ileibacterium lipovorans gen. nov., sp. nov. and Dubosiella newyorkensis, gen. nov., sp. nov.</title>
        <authorList>
            <person name="Cox L.M."/>
            <person name="Sohn J."/>
            <person name="Tyrrell K.L."/>
            <person name="Citron D.M."/>
            <person name="Lawson P.A."/>
            <person name="Patel N.B."/>
            <person name="Iizumi T."/>
            <person name="Perez-Perez G.I."/>
            <person name="Goldstein E.J."/>
            <person name="Blaser M.J."/>
        </authorList>
    </citation>
    <scope>NUCLEOTIDE SEQUENCE [LARGE SCALE GENOMIC DNA]</scope>
    <source>
        <strain evidence="4 5">NYU-BL-A3</strain>
    </source>
</reference>